<protein>
    <recommendedName>
        <fullName evidence="2">PiggyBac transposable element-derived protein domain-containing protein</fullName>
    </recommendedName>
</protein>
<dbReference type="AlphaFoldDB" id="A0A8S0ZIV2"/>
<feature type="region of interest" description="Disordered" evidence="1">
    <location>
        <begin position="105"/>
        <end position="127"/>
    </location>
</feature>
<dbReference type="EMBL" id="CADEBC010000479">
    <property type="protein sequence ID" value="CAB3233218.1"/>
    <property type="molecule type" value="Genomic_DNA"/>
</dbReference>
<sequence>MSGVGDDKVPGPSTAQDDIEHSLCSEVSKLRLKDALVYYEQILTQNNLVAPTPSESDILLLPKTTQRKGVKNSVKNPFVLTSADWRAKENEKIWIKQEKAEGIKKRKEDRERKKLEKEKAQKMPKSKKNAKDDVVKFLLSEIFYNFNKDATVVEKENEQHIDYTDEENRQSKRSKTYTTAELEETLTELDGLHHNAEIDESAREKRKPEINTFYNTTKGGVDVADELSASYDVSRNSKKWPLTIFYAMLNMAGIKAYIIHGSNTTTIQKRRFFIKTLGRLLVTEIPQLPRQLRKRIREFSGEPEQESEFQVYEKDAKYVLMPAIARQQMFVTNAINIFVPNILFRSARIVLQLQTIMICSL</sequence>
<feature type="domain" description="PiggyBac transposable element-derived protein" evidence="2">
    <location>
        <begin position="203"/>
        <end position="257"/>
    </location>
</feature>
<dbReference type="Proteomes" id="UP000494106">
    <property type="component" value="Unassembled WGS sequence"/>
</dbReference>
<evidence type="ECO:0000259" key="2">
    <source>
        <dbReference type="Pfam" id="PF13843"/>
    </source>
</evidence>
<evidence type="ECO:0000313" key="4">
    <source>
        <dbReference type="Proteomes" id="UP000494106"/>
    </source>
</evidence>
<evidence type="ECO:0000313" key="3">
    <source>
        <dbReference type="EMBL" id="CAB3233218.1"/>
    </source>
</evidence>
<dbReference type="OrthoDB" id="10057959at2759"/>
<dbReference type="InterPro" id="IPR029526">
    <property type="entry name" value="PGBD"/>
</dbReference>
<accession>A0A8S0ZIV2</accession>
<feature type="region of interest" description="Disordered" evidence="1">
    <location>
        <begin position="1"/>
        <end position="20"/>
    </location>
</feature>
<dbReference type="PANTHER" id="PTHR46599">
    <property type="entry name" value="PIGGYBAC TRANSPOSABLE ELEMENT-DERIVED PROTEIN 4"/>
    <property type="match status" value="1"/>
</dbReference>
<dbReference type="PANTHER" id="PTHR46599:SF6">
    <property type="entry name" value="DUAL SPECIFICITY PHOSPHATASE 26"/>
    <property type="match status" value="1"/>
</dbReference>
<gene>
    <name evidence="3" type="ORF">APLA_LOCUS5108</name>
</gene>
<feature type="compositionally biased region" description="Basic and acidic residues" evidence="1">
    <location>
        <begin position="105"/>
        <end position="121"/>
    </location>
</feature>
<dbReference type="Pfam" id="PF13843">
    <property type="entry name" value="DDE_Tnp_1_7"/>
    <property type="match status" value="1"/>
</dbReference>
<organism evidence="3 4">
    <name type="scientific">Arctia plantaginis</name>
    <name type="common">Wood tiger moth</name>
    <name type="synonym">Phalaena plantaginis</name>
    <dbReference type="NCBI Taxonomy" id="874455"/>
    <lineage>
        <taxon>Eukaryota</taxon>
        <taxon>Metazoa</taxon>
        <taxon>Ecdysozoa</taxon>
        <taxon>Arthropoda</taxon>
        <taxon>Hexapoda</taxon>
        <taxon>Insecta</taxon>
        <taxon>Pterygota</taxon>
        <taxon>Neoptera</taxon>
        <taxon>Endopterygota</taxon>
        <taxon>Lepidoptera</taxon>
        <taxon>Glossata</taxon>
        <taxon>Ditrysia</taxon>
        <taxon>Noctuoidea</taxon>
        <taxon>Erebidae</taxon>
        <taxon>Arctiinae</taxon>
        <taxon>Arctia</taxon>
    </lineage>
</organism>
<comment type="caution">
    <text evidence="3">The sequence shown here is derived from an EMBL/GenBank/DDBJ whole genome shotgun (WGS) entry which is preliminary data.</text>
</comment>
<name>A0A8S0ZIV2_ARCPL</name>
<evidence type="ECO:0000256" key="1">
    <source>
        <dbReference type="SAM" id="MobiDB-lite"/>
    </source>
</evidence>
<proteinExistence type="predicted"/>
<keyword evidence="4" id="KW-1185">Reference proteome</keyword>
<reference evidence="3 4" key="1">
    <citation type="submission" date="2020-04" db="EMBL/GenBank/DDBJ databases">
        <authorList>
            <person name="Wallbank WR R."/>
            <person name="Pardo Diaz C."/>
            <person name="Kozak K."/>
            <person name="Martin S."/>
            <person name="Jiggins C."/>
            <person name="Moest M."/>
            <person name="Warren A I."/>
            <person name="Byers J.R.P. K."/>
            <person name="Montejo-Kovacevich G."/>
            <person name="Yen C E."/>
        </authorList>
    </citation>
    <scope>NUCLEOTIDE SEQUENCE [LARGE SCALE GENOMIC DNA]</scope>
</reference>